<protein>
    <submittedName>
        <fullName evidence="2">Polyketide cyclase</fullName>
    </submittedName>
</protein>
<dbReference type="OrthoDB" id="66844at2157"/>
<dbReference type="HOGENOM" id="CLU_135431_0_0_2"/>
<accession>W0JKX8</accession>
<dbReference type="InterPro" id="IPR019587">
    <property type="entry name" value="Polyketide_cyclase/dehydratase"/>
</dbReference>
<dbReference type="AlphaFoldDB" id="W0JKX8"/>
<dbReference type="Pfam" id="PF10604">
    <property type="entry name" value="Polyketide_cyc2"/>
    <property type="match status" value="1"/>
</dbReference>
<evidence type="ECO:0000313" key="3">
    <source>
        <dbReference type="Proteomes" id="UP000019024"/>
    </source>
</evidence>
<dbReference type="SUPFAM" id="SSF55961">
    <property type="entry name" value="Bet v1-like"/>
    <property type="match status" value="1"/>
</dbReference>
<dbReference type="STRING" id="797299.HALLA_10695"/>
<evidence type="ECO:0000256" key="1">
    <source>
        <dbReference type="SAM" id="MobiDB-lite"/>
    </source>
</evidence>
<dbReference type="eggNOG" id="arCOG06222">
    <property type="taxonomic scope" value="Archaea"/>
</dbReference>
<organism evidence="2 3">
    <name type="scientific">Halostagnicola larsenii XH-48</name>
    <dbReference type="NCBI Taxonomy" id="797299"/>
    <lineage>
        <taxon>Archaea</taxon>
        <taxon>Methanobacteriati</taxon>
        <taxon>Methanobacteriota</taxon>
        <taxon>Stenosarchaea group</taxon>
        <taxon>Halobacteria</taxon>
        <taxon>Halobacteriales</taxon>
        <taxon>Natrialbaceae</taxon>
        <taxon>Halostagnicola</taxon>
    </lineage>
</organism>
<dbReference type="InterPro" id="IPR023393">
    <property type="entry name" value="START-like_dom_sf"/>
</dbReference>
<feature type="region of interest" description="Disordered" evidence="1">
    <location>
        <begin position="139"/>
        <end position="160"/>
    </location>
</feature>
<dbReference type="KEGG" id="hlr:HALLA_10695"/>
<evidence type="ECO:0000313" key="2">
    <source>
        <dbReference type="EMBL" id="AHF99253.1"/>
    </source>
</evidence>
<sequence length="160" mass="17623">MTQLRTVRTPNGPRIEASHVLEADPDAAWDLLVDTRRWLEWSPVVTDVEASHRRLETGTTGRVRVRPGIWVPFAITACDPSERRWGWNVARLPAAAHRVDDLGSGRCRVAFELRPFATVNAPVCLRALERIDDLLSSETAVEPAGTTSSDVPGDSADADE</sequence>
<dbReference type="Proteomes" id="UP000019024">
    <property type="component" value="Chromosome"/>
</dbReference>
<dbReference type="EMBL" id="CP007055">
    <property type="protein sequence ID" value="AHF99253.1"/>
    <property type="molecule type" value="Genomic_DNA"/>
</dbReference>
<dbReference type="GeneID" id="25144929"/>
<reference evidence="2 3" key="1">
    <citation type="submission" date="2014-01" db="EMBL/GenBank/DDBJ databases">
        <authorList>
            <consortium name="DOE Joint Genome Institute"/>
            <person name="Anderson I."/>
            <person name="Huntemann M."/>
            <person name="Han J."/>
            <person name="Chen A."/>
            <person name="Kyrpides N."/>
            <person name="Mavromatis K."/>
            <person name="Markowitz V."/>
            <person name="Palaniappan K."/>
            <person name="Ivanova N."/>
            <person name="Schaumberg A."/>
            <person name="Pati A."/>
            <person name="Liolios K."/>
            <person name="Nordberg H.P."/>
            <person name="Cantor M.N."/>
            <person name="Hua S.X."/>
            <person name="Woyke T."/>
        </authorList>
    </citation>
    <scope>NUCLEOTIDE SEQUENCE [LARGE SCALE GENOMIC DNA]</scope>
    <source>
        <strain evidence="2 3">XH-48</strain>
    </source>
</reference>
<dbReference type="RefSeq" id="WP_049952460.1">
    <property type="nucleotide sequence ID" value="NZ_CP007055.1"/>
</dbReference>
<dbReference type="Gene3D" id="3.30.530.20">
    <property type="match status" value="1"/>
</dbReference>
<proteinExistence type="predicted"/>
<gene>
    <name evidence="2" type="ORF">HALLA_10695</name>
</gene>
<name>W0JKX8_9EURY</name>
<keyword evidence="3" id="KW-1185">Reference proteome</keyword>